<comment type="subcellular location">
    <subcellularLocation>
        <location evidence="1">Cell membrane</location>
        <topology evidence="1">Multi-pass membrane protein</topology>
    </subcellularLocation>
</comment>
<dbReference type="Pfam" id="PF03916">
    <property type="entry name" value="NrfD"/>
    <property type="match status" value="1"/>
</dbReference>
<feature type="transmembrane region" description="Helical" evidence="7">
    <location>
        <begin position="81"/>
        <end position="98"/>
    </location>
</feature>
<dbReference type="GO" id="GO:0005886">
    <property type="term" value="C:plasma membrane"/>
    <property type="evidence" value="ECO:0007669"/>
    <property type="project" value="UniProtKB-SubCell"/>
</dbReference>
<feature type="transmembrane region" description="Helical" evidence="7">
    <location>
        <begin position="262"/>
        <end position="282"/>
    </location>
</feature>
<keyword evidence="6 7" id="KW-0472">Membrane</keyword>
<sequence length="377" mass="41698">MRAARAVLYGLWTVAFALGLVGVWQRIAYGHTLAGYGSYVVWGLWVAAYAYFVGLSAGSFLFAALVNVLNVNVLRPLSRTALFTALVSIAVALLAVLFDLGHMNRAFEVFTSPNFSSMMTWMVWLYAAYGILLLALMWYERNGNTGMVRALYTVGIPLAIAFPGGGGALFATLSSKPYWHQPLYPIFFVVGALLSGAALMAALASVFWPDRSDMLHVLGRTVLGLIALDLVLEWAEFSIPLWYGVSPEKEVLMQILTGRFWWVFWVVHLVLGSAVPVALLLWRPHHATCVGIAGALTALTFLAVRLNIVIPGQVTPELRGLENAFSDHRLTFSYVPTTHEWLVLLFLVAVGLGALWLGFRYLPLIETREVETHERYS</sequence>
<dbReference type="EMBL" id="AP025628">
    <property type="protein sequence ID" value="BDG60049.1"/>
    <property type="molecule type" value="Genomic_DNA"/>
</dbReference>
<evidence type="ECO:0000256" key="6">
    <source>
        <dbReference type="ARBA" id="ARBA00023136"/>
    </source>
</evidence>
<evidence type="ECO:0000256" key="4">
    <source>
        <dbReference type="ARBA" id="ARBA00022692"/>
    </source>
</evidence>
<dbReference type="Proteomes" id="UP001163687">
    <property type="component" value="Chromosome"/>
</dbReference>
<feature type="transmembrane region" description="Helical" evidence="7">
    <location>
        <begin position="7"/>
        <end position="27"/>
    </location>
</feature>
<evidence type="ECO:0000313" key="9">
    <source>
        <dbReference type="Proteomes" id="UP001163687"/>
    </source>
</evidence>
<evidence type="ECO:0000256" key="5">
    <source>
        <dbReference type="ARBA" id="ARBA00022989"/>
    </source>
</evidence>
<dbReference type="PANTHER" id="PTHR34856:SF2">
    <property type="entry name" value="PROTEIN NRFD"/>
    <property type="match status" value="1"/>
</dbReference>
<evidence type="ECO:0000256" key="7">
    <source>
        <dbReference type="SAM" id="Phobius"/>
    </source>
</evidence>
<proteinExistence type="inferred from homology"/>
<comment type="similarity">
    <text evidence="2">Belongs to the NrfD family.</text>
</comment>
<accession>A0AA35G991</accession>
<reference evidence="8" key="1">
    <citation type="submission" date="2022-03" db="EMBL/GenBank/DDBJ databases">
        <title>Complete genome sequence of Caldinitratiruptor microaerophilus.</title>
        <authorList>
            <person name="Mukaiyama R."/>
            <person name="Nishiyama T."/>
            <person name="Ueda K."/>
        </authorList>
    </citation>
    <scope>NUCLEOTIDE SEQUENCE</scope>
    <source>
        <strain evidence="8">JCM 16183</strain>
    </source>
</reference>
<evidence type="ECO:0000256" key="1">
    <source>
        <dbReference type="ARBA" id="ARBA00004651"/>
    </source>
</evidence>
<feature type="transmembrane region" description="Helical" evidence="7">
    <location>
        <begin position="118"/>
        <end position="139"/>
    </location>
</feature>
<keyword evidence="4 7" id="KW-0812">Transmembrane</keyword>
<feature type="transmembrane region" description="Helical" evidence="7">
    <location>
        <begin position="341"/>
        <end position="359"/>
    </location>
</feature>
<dbReference type="InterPro" id="IPR005614">
    <property type="entry name" value="NrfD-like"/>
</dbReference>
<dbReference type="PANTHER" id="PTHR34856">
    <property type="entry name" value="PROTEIN NRFD"/>
    <property type="match status" value="1"/>
</dbReference>
<dbReference type="InterPro" id="IPR052049">
    <property type="entry name" value="Electron_transfer_protein"/>
</dbReference>
<dbReference type="KEGG" id="cmic:caldi_11390"/>
<protein>
    <submittedName>
        <fullName evidence="8">Polysulfide reductase</fullName>
    </submittedName>
</protein>
<keyword evidence="9" id="KW-1185">Reference proteome</keyword>
<organism evidence="8 9">
    <name type="scientific">Caldinitratiruptor microaerophilus</name>
    <dbReference type="NCBI Taxonomy" id="671077"/>
    <lineage>
        <taxon>Bacteria</taxon>
        <taxon>Bacillati</taxon>
        <taxon>Bacillota</taxon>
        <taxon>Clostridia</taxon>
        <taxon>Eubacteriales</taxon>
        <taxon>Symbiobacteriaceae</taxon>
        <taxon>Caldinitratiruptor</taxon>
    </lineage>
</organism>
<feature type="transmembrane region" description="Helical" evidence="7">
    <location>
        <begin position="289"/>
        <end position="310"/>
    </location>
</feature>
<gene>
    <name evidence="8" type="ORF">caldi_11390</name>
</gene>
<evidence type="ECO:0000313" key="8">
    <source>
        <dbReference type="EMBL" id="BDG60049.1"/>
    </source>
</evidence>
<dbReference type="AlphaFoldDB" id="A0AA35G991"/>
<keyword evidence="3" id="KW-1003">Cell membrane</keyword>
<feature type="transmembrane region" description="Helical" evidence="7">
    <location>
        <begin position="183"/>
        <end position="209"/>
    </location>
</feature>
<evidence type="ECO:0000256" key="3">
    <source>
        <dbReference type="ARBA" id="ARBA00022475"/>
    </source>
</evidence>
<name>A0AA35G991_9FIRM</name>
<keyword evidence="5 7" id="KW-1133">Transmembrane helix</keyword>
<dbReference type="Gene3D" id="1.20.1630.10">
    <property type="entry name" value="Formate dehydrogenase/DMSO reductase domain"/>
    <property type="match status" value="1"/>
</dbReference>
<feature type="transmembrane region" description="Helical" evidence="7">
    <location>
        <begin position="151"/>
        <end position="171"/>
    </location>
</feature>
<feature type="transmembrane region" description="Helical" evidence="7">
    <location>
        <begin position="221"/>
        <end position="242"/>
    </location>
</feature>
<dbReference type="RefSeq" id="WP_264844118.1">
    <property type="nucleotide sequence ID" value="NZ_AP025628.1"/>
</dbReference>
<feature type="transmembrane region" description="Helical" evidence="7">
    <location>
        <begin position="39"/>
        <end position="69"/>
    </location>
</feature>
<evidence type="ECO:0000256" key="2">
    <source>
        <dbReference type="ARBA" id="ARBA00008929"/>
    </source>
</evidence>